<dbReference type="Proteomes" id="UP000259030">
    <property type="component" value="Chromosome"/>
</dbReference>
<evidence type="ECO:0000256" key="1">
    <source>
        <dbReference type="SAM" id="Phobius"/>
    </source>
</evidence>
<dbReference type="EMBL" id="CP021081">
    <property type="protein sequence ID" value="ASN80264.1"/>
    <property type="molecule type" value="Genomic_DNA"/>
</dbReference>
<dbReference type="STRING" id="317577.GCA_000419625_00370"/>
<accession>A0A221SUE7</accession>
<gene>
    <name evidence="2" type="ORF">DFI_03850</name>
</gene>
<sequence length="486" mass="51095">MVQAALHLLTTALGSLLSLLVPLGLLLAALLLALLLVGLLDRARFTRTLDALGRRLPALGRWGVVAAALGASVLALTVARHAVDLRLAAQQSARYANAADPDGGQTVQAAPRAATVEDRTYTRTLTLPRDLYARINVQDGWEALLPYLHGADGANVQDLREGFVRQGAALVYARQVTLRTEQPVALDTSAVRADLKFVDPAGGRGTYYNAVFTGEYTFRNPSPDPAVMRFAFPLPTGSGTLSDFRLTVNGRAFRASDLTGGSVWEGEVPGGAGVRVTVTYRNQGARSWSYQLAGRREPVRAFDLTVNADRPAKVQRYALFPTAQTGRALTGRQTLTWRLRDVITAQDIAVVFTQGSLRETLGKVGFAAPAALLLLLGLSTAWAWTRRLPLAPLGLAAALLGLGLGFVLGSVLTAYLPPLLALPLGALTGAVLAALALGPALRVPALIAAAVPLAFLSGGHAGLLVTALALLTLVLLLPGLKRAGTA</sequence>
<dbReference type="AlphaFoldDB" id="A0A221SUE7"/>
<feature type="transmembrane region" description="Helical" evidence="1">
    <location>
        <begin position="461"/>
        <end position="480"/>
    </location>
</feature>
<evidence type="ECO:0000313" key="3">
    <source>
        <dbReference type="Proteomes" id="UP000259030"/>
    </source>
</evidence>
<organism evidence="2 3">
    <name type="scientific">Deinococcus ficus</name>
    <dbReference type="NCBI Taxonomy" id="317577"/>
    <lineage>
        <taxon>Bacteria</taxon>
        <taxon>Thermotogati</taxon>
        <taxon>Deinococcota</taxon>
        <taxon>Deinococci</taxon>
        <taxon>Deinococcales</taxon>
        <taxon>Deinococcaceae</taxon>
        <taxon>Deinococcus</taxon>
    </lineage>
</organism>
<feature type="transmembrane region" description="Helical" evidence="1">
    <location>
        <begin position="59"/>
        <end position="79"/>
    </location>
</feature>
<reference evidence="2 3" key="1">
    <citation type="submission" date="2017-05" db="EMBL/GenBank/DDBJ databases">
        <title>The complete genome sequence of Deinococcus ficus isolated from the rhizosphere of the Ficus religiosa L. in Taiwan.</title>
        <authorList>
            <person name="Wu K.-M."/>
            <person name="Liao T.-L."/>
            <person name="Liu Y.-M."/>
            <person name="Young C.-C."/>
            <person name="Tsai S.-F."/>
        </authorList>
    </citation>
    <scope>NUCLEOTIDE SEQUENCE [LARGE SCALE GENOMIC DNA]</scope>
    <source>
        <strain evidence="2 3">CC-FR2-10</strain>
    </source>
</reference>
<dbReference type="KEGG" id="dfc:DFI_03850"/>
<dbReference type="RefSeq" id="WP_027462015.1">
    <property type="nucleotide sequence ID" value="NZ_CP021081.1"/>
</dbReference>
<keyword evidence="3" id="KW-1185">Reference proteome</keyword>
<keyword evidence="1" id="KW-0472">Membrane</keyword>
<feature type="transmembrane region" description="Helical" evidence="1">
    <location>
        <begin position="390"/>
        <end position="412"/>
    </location>
</feature>
<keyword evidence="1" id="KW-1133">Transmembrane helix</keyword>
<protein>
    <submittedName>
        <fullName evidence="2">Uncharacterized protein</fullName>
    </submittedName>
</protein>
<keyword evidence="1" id="KW-0812">Transmembrane</keyword>
<proteinExistence type="predicted"/>
<feature type="transmembrane region" description="Helical" evidence="1">
    <location>
        <begin position="12"/>
        <end position="39"/>
    </location>
</feature>
<name>A0A221SUE7_9DEIO</name>
<feature type="transmembrane region" description="Helical" evidence="1">
    <location>
        <begin position="364"/>
        <end position="384"/>
    </location>
</feature>
<feature type="transmembrane region" description="Helical" evidence="1">
    <location>
        <begin position="419"/>
        <end position="441"/>
    </location>
</feature>
<evidence type="ECO:0000313" key="2">
    <source>
        <dbReference type="EMBL" id="ASN80264.1"/>
    </source>
</evidence>